<feature type="signal peptide" evidence="2">
    <location>
        <begin position="1"/>
        <end position="29"/>
    </location>
</feature>
<comment type="caution">
    <text evidence="4">The sequence shown here is derived from an EMBL/GenBank/DDBJ whole genome shotgun (WGS) entry which is preliminary data.</text>
</comment>
<gene>
    <name evidence="4" type="ORF">VPK24_11830</name>
</gene>
<organism evidence="4 5">
    <name type="scientific">Limnothrix redekei LRLZ20PSL1</name>
    <dbReference type="NCBI Taxonomy" id="3112953"/>
    <lineage>
        <taxon>Bacteria</taxon>
        <taxon>Bacillati</taxon>
        <taxon>Cyanobacteriota</taxon>
        <taxon>Cyanophyceae</taxon>
        <taxon>Pseudanabaenales</taxon>
        <taxon>Pseudanabaenaceae</taxon>
        <taxon>Limnothrix</taxon>
    </lineage>
</organism>
<proteinExistence type="inferred from homology"/>
<accession>A0ABW7CB03</accession>
<sequence>MSRFHRRSHLTPIAALALLAAAPAAPALAQSVNSASPDLANPDAIGAVADTSELINDLNQYGQEGRNRRANSAEQVTSVSQLSDVQPTDWAFQALQSLVERYGCIAGYPDGTYKGNRAMTRYEFAAGLNACLDRIQELLVTNVADYATKADLEVLKKLQDMFKTELAALRGRVDTLEGRISYLEKTQFSTTTKLTGNAILGLQGGTLTGDDDDSNAENVTFSNRVRLVFNTSFTGQDTLTTRLETNNVQNPLNDVTGLGSLSYGDGDSNQVSLTYLGYRFPIGEKVEALVGTTGLDLDDIHDTHNPFLYGDGSGALSRFGDRPPVLRQPADAGVGFVWSPSDQWSIGAAYMAGNAASPSDGSGLFGGSYSASASLNYKSSDSRFSAGLFFAHSYYSNDDYQYADEDLGLLGRTGTRRTINPFGDHSTISNSVGLQANYLFSPKVGLNGWVGYTKAEDAQSDDSIDVLNWAVGLVFPDLGKEGNLGSLLVGQPPTVISADGVEEDDETPIHVEALYRWAVNDFISITPGVIAVFNADTGNDNNTAVLGVVRTEFSF</sequence>
<dbReference type="PANTHER" id="PTHR43308:SF1">
    <property type="entry name" value="OUTER MEMBRANE PROTEIN ALPHA"/>
    <property type="match status" value="1"/>
</dbReference>
<evidence type="ECO:0000313" key="4">
    <source>
        <dbReference type="EMBL" id="MFG3818329.1"/>
    </source>
</evidence>
<feature type="chain" id="PRO_5044981685" evidence="2">
    <location>
        <begin position="30"/>
        <end position="555"/>
    </location>
</feature>
<evidence type="ECO:0000313" key="5">
    <source>
        <dbReference type="Proteomes" id="UP001604335"/>
    </source>
</evidence>
<keyword evidence="2" id="KW-0732">Signal</keyword>
<dbReference type="InterPro" id="IPR038673">
    <property type="entry name" value="OprB_sf"/>
</dbReference>
<feature type="domain" description="SLH" evidence="3">
    <location>
        <begin position="78"/>
        <end position="142"/>
    </location>
</feature>
<dbReference type="Proteomes" id="UP001604335">
    <property type="component" value="Unassembled WGS sequence"/>
</dbReference>
<dbReference type="InterPro" id="IPR006311">
    <property type="entry name" value="TAT_signal"/>
</dbReference>
<keyword evidence="5" id="KW-1185">Reference proteome</keyword>
<dbReference type="InterPro" id="IPR047684">
    <property type="entry name" value="Por_som-like"/>
</dbReference>
<dbReference type="PANTHER" id="PTHR43308">
    <property type="entry name" value="OUTER MEMBRANE PROTEIN ALPHA-RELATED"/>
    <property type="match status" value="1"/>
</dbReference>
<evidence type="ECO:0000259" key="3">
    <source>
        <dbReference type="PROSITE" id="PS51272"/>
    </source>
</evidence>
<dbReference type="InterPro" id="IPR051465">
    <property type="entry name" value="Cell_Envelope_Struct_Comp"/>
</dbReference>
<dbReference type="RefSeq" id="WP_393013613.1">
    <property type="nucleotide sequence ID" value="NZ_JAZAQF010000069.1"/>
</dbReference>
<dbReference type="NCBIfam" id="NF033921">
    <property type="entry name" value="por_somb"/>
    <property type="match status" value="1"/>
</dbReference>
<name>A0ABW7CB03_9CYAN</name>
<dbReference type="InterPro" id="IPR001119">
    <property type="entry name" value="SLH_dom"/>
</dbReference>
<dbReference type="Pfam" id="PF04966">
    <property type="entry name" value="OprB"/>
    <property type="match status" value="1"/>
</dbReference>
<dbReference type="SUPFAM" id="SSF56935">
    <property type="entry name" value="Porins"/>
    <property type="match status" value="1"/>
</dbReference>
<dbReference type="Pfam" id="PF00395">
    <property type="entry name" value="SLH"/>
    <property type="match status" value="1"/>
</dbReference>
<reference evidence="5" key="1">
    <citation type="journal article" date="2024" name="Algal Res.">
        <title>Biochemical, toxicological and genomic investigation of a high-biomass producing Limnothrix strain isolated from Italian shallow drinking water reservoir.</title>
        <authorList>
            <person name="Simonazzi M."/>
            <person name="Shishido T.K."/>
            <person name="Delbaje E."/>
            <person name="Wahlsten M."/>
            <person name="Fewer D.P."/>
            <person name="Sivonen K."/>
            <person name="Pezzolesi L."/>
            <person name="Pistocchi R."/>
        </authorList>
    </citation>
    <scope>NUCLEOTIDE SEQUENCE [LARGE SCALE GENOMIC DNA]</scope>
    <source>
        <strain evidence="5">LRLZ20PSL1</strain>
    </source>
</reference>
<protein>
    <submittedName>
        <fullName evidence="4">Iron uptake porin</fullName>
    </submittedName>
</protein>
<dbReference type="PROSITE" id="PS51318">
    <property type="entry name" value="TAT"/>
    <property type="match status" value="1"/>
</dbReference>
<evidence type="ECO:0000256" key="2">
    <source>
        <dbReference type="RuleBase" id="RU363072"/>
    </source>
</evidence>
<dbReference type="EMBL" id="JAZAQF010000069">
    <property type="protein sequence ID" value="MFG3818329.1"/>
    <property type="molecule type" value="Genomic_DNA"/>
</dbReference>
<comment type="similarity">
    <text evidence="1 2">Belongs to the OprB family.</text>
</comment>
<dbReference type="Gene3D" id="2.40.160.180">
    <property type="entry name" value="Carbohydrate-selective porin OprB"/>
    <property type="match status" value="1"/>
</dbReference>
<evidence type="ECO:0000256" key="1">
    <source>
        <dbReference type="ARBA" id="ARBA00008769"/>
    </source>
</evidence>
<dbReference type="InterPro" id="IPR007049">
    <property type="entry name" value="Carb-sel_porin_OprB"/>
</dbReference>
<dbReference type="PROSITE" id="PS51272">
    <property type="entry name" value="SLH"/>
    <property type="match status" value="1"/>
</dbReference>